<organism evidence="1 2">
    <name type="scientific">Lysinibacillus mangiferihumi</name>
    <dbReference type="NCBI Taxonomy" id="1130819"/>
    <lineage>
        <taxon>Bacteria</taxon>
        <taxon>Bacillati</taxon>
        <taxon>Bacillota</taxon>
        <taxon>Bacilli</taxon>
        <taxon>Bacillales</taxon>
        <taxon>Bacillaceae</taxon>
        <taxon>Lysinibacillus</taxon>
    </lineage>
</organism>
<accession>A0A4U2XZY4</accession>
<dbReference type="Proteomes" id="UP000308744">
    <property type="component" value="Unassembled WGS sequence"/>
</dbReference>
<proteinExistence type="predicted"/>
<protein>
    <submittedName>
        <fullName evidence="1">BH0509 family protein</fullName>
    </submittedName>
</protein>
<evidence type="ECO:0000313" key="2">
    <source>
        <dbReference type="Proteomes" id="UP000308744"/>
    </source>
</evidence>
<dbReference type="RefSeq" id="WP_137067835.1">
    <property type="nucleotide sequence ID" value="NZ_PYWM01000019.1"/>
</dbReference>
<reference evidence="1 2" key="1">
    <citation type="submission" date="2019-04" db="EMBL/GenBank/DDBJ databases">
        <title>Lysinibacillus genome sequencing.</title>
        <authorList>
            <person name="Dunlap C."/>
        </authorList>
    </citation>
    <scope>NUCLEOTIDE SEQUENCE [LARGE SCALE GENOMIC DNA]</scope>
    <source>
        <strain evidence="1 2">CCTCC AB 2010389</strain>
    </source>
</reference>
<gene>
    <name evidence="1" type="ORF">FC756_22895</name>
</gene>
<evidence type="ECO:0000313" key="1">
    <source>
        <dbReference type="EMBL" id="TKI53600.1"/>
    </source>
</evidence>
<name>A0A4U2XZY4_9BACI</name>
<comment type="caution">
    <text evidence="1">The sequence shown here is derived from an EMBL/GenBank/DDBJ whole genome shotgun (WGS) entry which is preliminary data.</text>
</comment>
<dbReference type="NCBIfam" id="NF033562">
    <property type="entry name" value="BH0509_fam"/>
    <property type="match status" value="1"/>
</dbReference>
<dbReference type="InterPro" id="IPR049615">
    <property type="entry name" value="BH0509-like"/>
</dbReference>
<dbReference type="AlphaFoldDB" id="A0A4U2XZY4"/>
<keyword evidence="2" id="KW-1185">Reference proteome</keyword>
<dbReference type="EMBL" id="SZPU01000105">
    <property type="protein sequence ID" value="TKI53600.1"/>
    <property type="molecule type" value="Genomic_DNA"/>
</dbReference>
<sequence length="39" mass="4713">MSKQEREEIIAIIMLRKNYAEEMLRNMSDEELVKTLDEL</sequence>